<name>A0A9J6EHG7_RHIMP</name>
<dbReference type="Proteomes" id="UP000821866">
    <property type="component" value="Chromosome 2"/>
</dbReference>
<comment type="caution">
    <text evidence="1">The sequence shown here is derived from an EMBL/GenBank/DDBJ whole genome shotgun (WGS) entry which is preliminary data.</text>
</comment>
<accession>A0A9J6EHG7</accession>
<protein>
    <recommendedName>
        <fullName evidence="3">Tick transposon</fullName>
    </recommendedName>
</protein>
<keyword evidence="2" id="KW-1185">Reference proteome</keyword>
<evidence type="ECO:0000313" key="1">
    <source>
        <dbReference type="EMBL" id="KAH8033456.1"/>
    </source>
</evidence>
<gene>
    <name evidence="1" type="ORF">HPB51_012909</name>
</gene>
<dbReference type="AlphaFoldDB" id="A0A9J6EHG7"/>
<evidence type="ECO:0000313" key="2">
    <source>
        <dbReference type="Proteomes" id="UP000821866"/>
    </source>
</evidence>
<proteinExistence type="predicted"/>
<sequence>MAVRDTRCTAYSMEAVASCVTGLHRRRCQESHAGAQKALLLNALGSEGDNTYLRAAEDEQQPGSDRPTKETVLSVYDAALALLNELFDPQPDAACLRTHFKALHQGPNQSVVKFIQEVRRVQKLCEFGTVGDILAFDQLVSGIASPYLQRIFFKMGKDFSLQMALDVAREEKCKPAPCCRFQFKMAAQLSELFKLPGQMVAVLPKLHRKMAPAGLLLRAPPCLLLLRTHPLQLRCRLARVPVIATAR</sequence>
<reference evidence="1" key="1">
    <citation type="journal article" date="2020" name="Cell">
        <title>Large-Scale Comparative Analyses of Tick Genomes Elucidate Their Genetic Diversity and Vector Capacities.</title>
        <authorList>
            <consortium name="Tick Genome and Microbiome Consortium (TIGMIC)"/>
            <person name="Jia N."/>
            <person name="Wang J."/>
            <person name="Shi W."/>
            <person name="Du L."/>
            <person name="Sun Y."/>
            <person name="Zhan W."/>
            <person name="Jiang J.F."/>
            <person name="Wang Q."/>
            <person name="Zhang B."/>
            <person name="Ji P."/>
            <person name="Bell-Sakyi L."/>
            <person name="Cui X.M."/>
            <person name="Yuan T.T."/>
            <person name="Jiang B.G."/>
            <person name="Yang W.F."/>
            <person name="Lam T.T."/>
            <person name="Chang Q.C."/>
            <person name="Ding S.J."/>
            <person name="Wang X.J."/>
            <person name="Zhu J.G."/>
            <person name="Ruan X.D."/>
            <person name="Zhao L."/>
            <person name="Wei J.T."/>
            <person name="Ye R.Z."/>
            <person name="Que T.C."/>
            <person name="Du C.H."/>
            <person name="Zhou Y.H."/>
            <person name="Cheng J.X."/>
            <person name="Dai P.F."/>
            <person name="Guo W.B."/>
            <person name="Han X.H."/>
            <person name="Huang E.J."/>
            <person name="Li L.F."/>
            <person name="Wei W."/>
            <person name="Gao Y.C."/>
            <person name="Liu J.Z."/>
            <person name="Shao H.Z."/>
            <person name="Wang X."/>
            <person name="Wang C.C."/>
            <person name="Yang T.C."/>
            <person name="Huo Q.B."/>
            <person name="Li W."/>
            <person name="Chen H.Y."/>
            <person name="Chen S.E."/>
            <person name="Zhou L.G."/>
            <person name="Ni X.B."/>
            <person name="Tian J.H."/>
            <person name="Sheng Y."/>
            <person name="Liu T."/>
            <person name="Pan Y.S."/>
            <person name="Xia L.Y."/>
            <person name="Li J."/>
            <person name="Zhao F."/>
            <person name="Cao W.C."/>
        </authorList>
    </citation>
    <scope>NUCLEOTIDE SEQUENCE</scope>
    <source>
        <strain evidence="1">Rmic-2018</strain>
    </source>
</reference>
<evidence type="ECO:0008006" key="3">
    <source>
        <dbReference type="Google" id="ProtNLM"/>
    </source>
</evidence>
<dbReference type="EMBL" id="JABSTU010000004">
    <property type="protein sequence ID" value="KAH8033456.1"/>
    <property type="molecule type" value="Genomic_DNA"/>
</dbReference>
<reference evidence="1" key="2">
    <citation type="submission" date="2021-09" db="EMBL/GenBank/DDBJ databases">
        <authorList>
            <person name="Jia N."/>
            <person name="Wang J."/>
            <person name="Shi W."/>
            <person name="Du L."/>
            <person name="Sun Y."/>
            <person name="Zhan W."/>
            <person name="Jiang J."/>
            <person name="Wang Q."/>
            <person name="Zhang B."/>
            <person name="Ji P."/>
            <person name="Sakyi L.B."/>
            <person name="Cui X."/>
            <person name="Yuan T."/>
            <person name="Jiang B."/>
            <person name="Yang W."/>
            <person name="Lam T.T.-Y."/>
            <person name="Chang Q."/>
            <person name="Ding S."/>
            <person name="Wang X."/>
            <person name="Zhu J."/>
            <person name="Ruan X."/>
            <person name="Zhao L."/>
            <person name="Wei J."/>
            <person name="Que T."/>
            <person name="Du C."/>
            <person name="Cheng J."/>
            <person name="Dai P."/>
            <person name="Han X."/>
            <person name="Huang E."/>
            <person name="Gao Y."/>
            <person name="Liu J."/>
            <person name="Shao H."/>
            <person name="Ye R."/>
            <person name="Li L."/>
            <person name="Wei W."/>
            <person name="Wang X."/>
            <person name="Wang C."/>
            <person name="Huo Q."/>
            <person name="Li W."/>
            <person name="Guo W."/>
            <person name="Chen H."/>
            <person name="Chen S."/>
            <person name="Zhou L."/>
            <person name="Zhou L."/>
            <person name="Ni X."/>
            <person name="Tian J."/>
            <person name="Zhou Y."/>
            <person name="Sheng Y."/>
            <person name="Liu T."/>
            <person name="Pan Y."/>
            <person name="Xia L."/>
            <person name="Li J."/>
            <person name="Zhao F."/>
            <person name="Cao W."/>
        </authorList>
    </citation>
    <scope>NUCLEOTIDE SEQUENCE</scope>
    <source>
        <strain evidence="1">Rmic-2018</strain>
        <tissue evidence="1">Larvae</tissue>
    </source>
</reference>
<organism evidence="1 2">
    <name type="scientific">Rhipicephalus microplus</name>
    <name type="common">Cattle tick</name>
    <name type="synonym">Boophilus microplus</name>
    <dbReference type="NCBI Taxonomy" id="6941"/>
    <lineage>
        <taxon>Eukaryota</taxon>
        <taxon>Metazoa</taxon>
        <taxon>Ecdysozoa</taxon>
        <taxon>Arthropoda</taxon>
        <taxon>Chelicerata</taxon>
        <taxon>Arachnida</taxon>
        <taxon>Acari</taxon>
        <taxon>Parasitiformes</taxon>
        <taxon>Ixodida</taxon>
        <taxon>Ixodoidea</taxon>
        <taxon>Ixodidae</taxon>
        <taxon>Rhipicephalinae</taxon>
        <taxon>Rhipicephalus</taxon>
        <taxon>Boophilus</taxon>
    </lineage>
</organism>